<keyword evidence="1" id="KW-1133">Transmembrane helix</keyword>
<dbReference type="InterPro" id="IPR043130">
    <property type="entry name" value="CDP-OH_PTrfase_TM_dom"/>
</dbReference>
<keyword evidence="1" id="KW-0812">Transmembrane</keyword>
<feature type="transmembrane region" description="Helical" evidence="1">
    <location>
        <begin position="44"/>
        <end position="62"/>
    </location>
</feature>
<dbReference type="Gene3D" id="1.20.120.1760">
    <property type="match status" value="1"/>
</dbReference>
<feature type="transmembrane region" description="Helical" evidence="1">
    <location>
        <begin position="68"/>
        <end position="91"/>
    </location>
</feature>
<feature type="transmembrane region" description="Helical" evidence="1">
    <location>
        <begin position="20"/>
        <end position="37"/>
    </location>
</feature>
<feature type="transmembrane region" description="Helical" evidence="1">
    <location>
        <begin position="111"/>
        <end position="136"/>
    </location>
</feature>
<proteinExistence type="predicted"/>
<keyword evidence="3" id="KW-1185">Reference proteome</keyword>
<dbReference type="Pfam" id="PF01066">
    <property type="entry name" value="CDP-OH_P_transf"/>
    <property type="match status" value="1"/>
</dbReference>
<comment type="caution">
    <text evidence="2">The sequence shown here is derived from an EMBL/GenBank/DDBJ whole genome shotgun (WGS) entry which is preliminary data.</text>
</comment>
<keyword evidence="1" id="KW-0472">Membrane</keyword>
<protein>
    <submittedName>
        <fullName evidence="2">CDP-alcohol phosphatidyltransferase family protein</fullName>
    </submittedName>
</protein>
<dbReference type="EMBL" id="JAHBAY010000007">
    <property type="protein sequence ID" value="MBT0771063.1"/>
    <property type="molecule type" value="Genomic_DNA"/>
</dbReference>
<dbReference type="Proteomes" id="UP001197247">
    <property type="component" value="Unassembled WGS sequence"/>
</dbReference>
<dbReference type="InterPro" id="IPR000462">
    <property type="entry name" value="CDP-OH_P_trans"/>
</dbReference>
<gene>
    <name evidence="2" type="ORF">KIH74_19140</name>
</gene>
<feature type="transmembrane region" description="Helical" evidence="1">
    <location>
        <begin position="181"/>
        <end position="203"/>
    </location>
</feature>
<evidence type="ECO:0000256" key="1">
    <source>
        <dbReference type="SAM" id="Phobius"/>
    </source>
</evidence>
<sequence>MESHLGDWSALHGGAAPTGIVGIWLRFVHLLAGPLVALRVSPNLITVAGLAVGVLALVPAGGGGRWPVPAAALIGLSALLDGLDGAVAVRASRVTRAGARLDQVCDRTTEVCFAACLWLAGGAWPWCLAGAGLGLAHELTRSWARRRGMASIGVVTVSERPTRVLVAAMFLLAAGIYPDSAWATGGAVVMTLAGAVGLGQLLVTVRRALGNERGPEG</sequence>
<reference evidence="2 3" key="1">
    <citation type="submission" date="2021-05" db="EMBL/GenBank/DDBJ databases">
        <title>Kineosporia and Streptomyces sp. nov. two new marine actinobacteria isolated from Coral.</title>
        <authorList>
            <person name="Buangrab K."/>
            <person name="Sutthacheep M."/>
            <person name="Yeemin T."/>
            <person name="Harunari E."/>
            <person name="Igarashi Y."/>
            <person name="Kanchanasin P."/>
            <person name="Tanasupawat S."/>
            <person name="Phongsopitanun W."/>
        </authorList>
    </citation>
    <scope>NUCLEOTIDE SEQUENCE [LARGE SCALE GENOMIC DNA]</scope>
    <source>
        <strain evidence="2 3">J2-2</strain>
    </source>
</reference>
<name>A0ABS5TIY6_9ACTN</name>
<organism evidence="2 3">
    <name type="scientific">Kineosporia corallincola</name>
    <dbReference type="NCBI Taxonomy" id="2835133"/>
    <lineage>
        <taxon>Bacteria</taxon>
        <taxon>Bacillati</taxon>
        <taxon>Actinomycetota</taxon>
        <taxon>Actinomycetes</taxon>
        <taxon>Kineosporiales</taxon>
        <taxon>Kineosporiaceae</taxon>
        <taxon>Kineosporia</taxon>
    </lineage>
</organism>
<dbReference type="RefSeq" id="WP_214157338.1">
    <property type="nucleotide sequence ID" value="NZ_JAHBAY010000007.1"/>
</dbReference>
<accession>A0ABS5TIY6</accession>
<evidence type="ECO:0000313" key="2">
    <source>
        <dbReference type="EMBL" id="MBT0771063.1"/>
    </source>
</evidence>
<evidence type="ECO:0000313" key="3">
    <source>
        <dbReference type="Proteomes" id="UP001197247"/>
    </source>
</evidence>